<dbReference type="AlphaFoldDB" id="A0A0A9AJM1"/>
<reference evidence="1" key="2">
    <citation type="journal article" date="2015" name="Data Brief">
        <title>Shoot transcriptome of the giant reed, Arundo donax.</title>
        <authorList>
            <person name="Barrero R.A."/>
            <person name="Guerrero F.D."/>
            <person name="Moolhuijzen P."/>
            <person name="Goolsby J.A."/>
            <person name="Tidwell J."/>
            <person name="Bellgard S.E."/>
            <person name="Bellgard M.I."/>
        </authorList>
    </citation>
    <scope>NUCLEOTIDE SEQUENCE</scope>
    <source>
        <tissue evidence="1">Shoot tissue taken approximately 20 cm above the soil surface</tissue>
    </source>
</reference>
<sequence>MIFFLFMANFAPLNFLFLPLGSLNGMGAGTPSS</sequence>
<name>A0A0A9AJM1_ARUDO</name>
<proteinExistence type="predicted"/>
<accession>A0A0A9AJM1</accession>
<organism evidence="1">
    <name type="scientific">Arundo donax</name>
    <name type="common">Giant reed</name>
    <name type="synonym">Donax arundinaceus</name>
    <dbReference type="NCBI Taxonomy" id="35708"/>
    <lineage>
        <taxon>Eukaryota</taxon>
        <taxon>Viridiplantae</taxon>
        <taxon>Streptophyta</taxon>
        <taxon>Embryophyta</taxon>
        <taxon>Tracheophyta</taxon>
        <taxon>Spermatophyta</taxon>
        <taxon>Magnoliopsida</taxon>
        <taxon>Liliopsida</taxon>
        <taxon>Poales</taxon>
        <taxon>Poaceae</taxon>
        <taxon>PACMAD clade</taxon>
        <taxon>Arundinoideae</taxon>
        <taxon>Arundineae</taxon>
        <taxon>Arundo</taxon>
    </lineage>
</organism>
<dbReference type="EMBL" id="GBRH01246524">
    <property type="protein sequence ID" value="JAD51371.1"/>
    <property type="molecule type" value="Transcribed_RNA"/>
</dbReference>
<evidence type="ECO:0000313" key="1">
    <source>
        <dbReference type="EMBL" id="JAD51371.1"/>
    </source>
</evidence>
<reference evidence="1" key="1">
    <citation type="submission" date="2014-09" db="EMBL/GenBank/DDBJ databases">
        <authorList>
            <person name="Magalhaes I.L.F."/>
            <person name="Oliveira U."/>
            <person name="Santos F.R."/>
            <person name="Vidigal T.H.D.A."/>
            <person name="Brescovit A.D."/>
            <person name="Santos A.J."/>
        </authorList>
    </citation>
    <scope>NUCLEOTIDE SEQUENCE</scope>
    <source>
        <tissue evidence="1">Shoot tissue taken approximately 20 cm above the soil surface</tissue>
    </source>
</reference>
<protein>
    <submittedName>
        <fullName evidence="1">Uncharacterized protein</fullName>
    </submittedName>
</protein>